<dbReference type="Proteomes" id="UP000503129">
    <property type="component" value="Plasmid pBOCT1"/>
</dbReference>
<dbReference type="KEGG" id="bsen:DP114_33445"/>
<dbReference type="InterPro" id="IPR006905">
    <property type="entry name" value="Flavin_halogenase"/>
</dbReference>
<keyword evidence="3" id="KW-1185">Reference proteome</keyword>
<dbReference type="InterPro" id="IPR050816">
    <property type="entry name" value="Flavin-dep_Halogenase_NPB"/>
</dbReference>
<dbReference type="PANTHER" id="PTHR43747:SF1">
    <property type="entry name" value="SLR1998 PROTEIN"/>
    <property type="match status" value="1"/>
</dbReference>
<dbReference type="EMBL" id="CP030119">
    <property type="protein sequence ID" value="QDL12733.1"/>
    <property type="molecule type" value="Genomic_DNA"/>
</dbReference>
<comment type="similarity">
    <text evidence="1">Belongs to the flavin-dependent halogenase family. Bacterial tryptophan halogenase subfamily.</text>
</comment>
<name>A0A856MMT5_9CYAN</name>
<dbReference type="SUPFAM" id="SSF51905">
    <property type="entry name" value="FAD/NAD(P)-binding domain"/>
    <property type="match status" value="1"/>
</dbReference>
<dbReference type="PRINTS" id="PR00420">
    <property type="entry name" value="RNGMNOXGNASE"/>
</dbReference>
<keyword evidence="2" id="KW-0614">Plasmid</keyword>
<accession>A0A856MMT5</accession>
<geneLocation type="plasmid" evidence="3">
    <name>pboct1</name>
</geneLocation>
<proteinExistence type="inferred from homology"/>
<dbReference type="RefSeq" id="WP_169264185.1">
    <property type="nucleotide sequence ID" value="NZ_CP030119.1"/>
</dbReference>
<dbReference type="InterPro" id="IPR036188">
    <property type="entry name" value="FAD/NAD-bd_sf"/>
</dbReference>
<evidence type="ECO:0000313" key="3">
    <source>
        <dbReference type="Proteomes" id="UP000503129"/>
    </source>
</evidence>
<evidence type="ECO:0000256" key="1">
    <source>
        <dbReference type="ARBA" id="ARBA00038396"/>
    </source>
</evidence>
<dbReference type="PANTHER" id="PTHR43747">
    <property type="entry name" value="FAD-BINDING PROTEIN"/>
    <property type="match status" value="1"/>
</dbReference>
<organism evidence="2 3">
    <name type="scientific">Brasilonema sennae CENA114</name>
    <dbReference type="NCBI Taxonomy" id="415709"/>
    <lineage>
        <taxon>Bacteria</taxon>
        <taxon>Bacillati</taxon>
        <taxon>Cyanobacteriota</taxon>
        <taxon>Cyanophyceae</taxon>
        <taxon>Nostocales</taxon>
        <taxon>Scytonemataceae</taxon>
        <taxon>Brasilonema</taxon>
        <taxon>Bromeliae group (in: Brasilonema)</taxon>
    </lineage>
</organism>
<reference evidence="2 3" key="1">
    <citation type="submission" date="2018-06" db="EMBL/GenBank/DDBJ databases">
        <title>Comparative genomics of Brasilonema spp. strains.</title>
        <authorList>
            <person name="Alvarenga D.O."/>
            <person name="Fiore M.F."/>
            <person name="Varani A.M."/>
        </authorList>
    </citation>
    <scope>NUCLEOTIDE SEQUENCE [LARGE SCALE GENOMIC DNA]</scope>
    <source>
        <strain evidence="2 3">CENA114</strain>
        <plasmid evidence="3">pboct1</plasmid>
    </source>
</reference>
<gene>
    <name evidence="2" type="ORF">DP114_33445</name>
</gene>
<dbReference type="GO" id="GO:0004497">
    <property type="term" value="F:monooxygenase activity"/>
    <property type="evidence" value="ECO:0007669"/>
    <property type="project" value="InterPro"/>
</dbReference>
<sequence>MEQPNFDVGIIGGGPAGSAIASYLAKAGLKCIVLEREKFPRPHVGESLVPSSTRVFKEIGFLEKMDRAGFPRKYGAVWTAASNSKSPIYQHDWQGLEADCHADVRFEERDQHGVDRSYTYHVDRGKFDLLLLQHAQELGATVCEEVRVKEVDFSEPSQPQIHFSTNKREMSTSVRVVVDASGRQTLLGNQLKLRIPDPVFDQCAIHTWFEGYDRSTLSRNERQQDYIFVHFLPITNSWVWQIPISETITSIGVVTQRKNFVKSQASREKFFWDCVESRPELLAGLKAAKQLRAFKEEGNYSYSMKQICGDGFVLIGDAARFVDPIFSSGVSIALNSARCASIDIIKAAEKGIFTKDSFATYEAILRRGVRNWYEFISLYYRLNVLFTAFIQDSRYRLDIIKLLQGDVYDEEEPEVLRAMRETVTAVEQNKNHLWHQFLGDLKAPSLAPSF</sequence>
<evidence type="ECO:0000313" key="2">
    <source>
        <dbReference type="EMBL" id="QDL12733.1"/>
    </source>
</evidence>
<dbReference type="Gene3D" id="3.50.50.60">
    <property type="entry name" value="FAD/NAD(P)-binding domain"/>
    <property type="match status" value="1"/>
</dbReference>
<dbReference type="AlphaFoldDB" id="A0A856MMT5"/>
<protein>
    <submittedName>
        <fullName evidence="2">NAD(P)/FAD-dependent oxidoreductase</fullName>
    </submittedName>
</protein>
<dbReference type="Pfam" id="PF04820">
    <property type="entry name" value="Trp_halogenase"/>
    <property type="match status" value="2"/>
</dbReference>